<dbReference type="Pfam" id="PF00176">
    <property type="entry name" value="SNF2-rel_dom"/>
    <property type="match status" value="1"/>
</dbReference>
<dbReference type="RefSeq" id="WP_219039570.1">
    <property type="nucleotide sequence ID" value="NZ_JAHWDF010000004.1"/>
</dbReference>
<dbReference type="CDD" id="cd18793">
    <property type="entry name" value="SF2_C_SNF"/>
    <property type="match status" value="1"/>
</dbReference>
<feature type="domain" description="Helicase C-terminal" evidence="3">
    <location>
        <begin position="397"/>
        <end position="544"/>
    </location>
</feature>
<dbReference type="PROSITE" id="PS51194">
    <property type="entry name" value="HELICASE_CTER"/>
    <property type="match status" value="1"/>
</dbReference>
<evidence type="ECO:0000259" key="3">
    <source>
        <dbReference type="PROSITE" id="PS51194"/>
    </source>
</evidence>
<evidence type="ECO:0000313" key="5">
    <source>
        <dbReference type="Proteomes" id="UP000719267"/>
    </source>
</evidence>
<name>A0ABS6W0D0_9FLAO</name>
<dbReference type="InterPro" id="IPR014001">
    <property type="entry name" value="Helicase_ATP-bd"/>
</dbReference>
<gene>
    <name evidence="4" type="ORF">KW502_05710</name>
</gene>
<dbReference type="Proteomes" id="UP000719267">
    <property type="component" value="Unassembled WGS sequence"/>
</dbReference>
<dbReference type="InterPro" id="IPR001650">
    <property type="entry name" value="Helicase_C-like"/>
</dbReference>
<organism evidence="4 5">
    <name type="scientific">Mesonia aestuariivivens</name>
    <dbReference type="NCBI Taxonomy" id="2796128"/>
    <lineage>
        <taxon>Bacteria</taxon>
        <taxon>Pseudomonadati</taxon>
        <taxon>Bacteroidota</taxon>
        <taxon>Flavobacteriia</taxon>
        <taxon>Flavobacteriales</taxon>
        <taxon>Flavobacteriaceae</taxon>
        <taxon>Mesonia</taxon>
    </lineage>
</organism>
<reference evidence="4 5" key="1">
    <citation type="submission" date="2021-07" db="EMBL/GenBank/DDBJ databases">
        <title>Mesonia aestuariivivens sp. nov., isolated from a tidal flat.</title>
        <authorList>
            <person name="Kim Y.-O."/>
            <person name="Yoon J.-H."/>
        </authorList>
    </citation>
    <scope>NUCLEOTIDE SEQUENCE [LARGE SCALE GENOMIC DNA]</scope>
    <source>
        <strain evidence="4 5">JHPTF-M18</strain>
    </source>
</reference>
<dbReference type="InterPro" id="IPR000330">
    <property type="entry name" value="SNF2_N"/>
</dbReference>
<dbReference type="PANTHER" id="PTHR45766:SF6">
    <property type="entry name" value="SWI_SNF-RELATED MATRIX-ASSOCIATED ACTIN-DEPENDENT REGULATOR OF CHROMATIN SUBFAMILY A-LIKE PROTEIN 1"/>
    <property type="match status" value="1"/>
</dbReference>
<dbReference type="PROSITE" id="PS51192">
    <property type="entry name" value="HELICASE_ATP_BIND_1"/>
    <property type="match status" value="1"/>
</dbReference>
<keyword evidence="5" id="KW-1185">Reference proteome</keyword>
<protein>
    <submittedName>
        <fullName evidence="4">DEAD/DEAH box helicase</fullName>
    </submittedName>
</protein>
<dbReference type="InterPro" id="IPR049730">
    <property type="entry name" value="SNF2/RAD54-like_C"/>
</dbReference>
<proteinExistence type="predicted"/>
<keyword evidence="1" id="KW-0378">Hydrolase</keyword>
<accession>A0ABS6W0D0</accession>
<evidence type="ECO:0000259" key="2">
    <source>
        <dbReference type="PROSITE" id="PS51192"/>
    </source>
</evidence>
<evidence type="ECO:0000256" key="1">
    <source>
        <dbReference type="ARBA" id="ARBA00022801"/>
    </source>
</evidence>
<keyword evidence="4" id="KW-0547">Nucleotide-binding</keyword>
<dbReference type="Pfam" id="PF00271">
    <property type="entry name" value="Helicase_C"/>
    <property type="match status" value="1"/>
</dbReference>
<dbReference type="PANTHER" id="PTHR45766">
    <property type="entry name" value="DNA ANNEALING HELICASE AND ENDONUCLEASE ZRANB3 FAMILY MEMBER"/>
    <property type="match status" value="1"/>
</dbReference>
<feature type="domain" description="Helicase ATP-binding" evidence="2">
    <location>
        <begin position="105"/>
        <end position="285"/>
    </location>
</feature>
<dbReference type="EMBL" id="JAHWDF010000004">
    <property type="protein sequence ID" value="MBW2961290.1"/>
    <property type="molecule type" value="Genomic_DNA"/>
</dbReference>
<dbReference type="SMART" id="SM00490">
    <property type="entry name" value="HELICc"/>
    <property type="match status" value="1"/>
</dbReference>
<evidence type="ECO:0000313" key="4">
    <source>
        <dbReference type="EMBL" id="MBW2961290.1"/>
    </source>
</evidence>
<sequence length="557" mass="64798">MQIVEYDTEYRVHIDFNRLRRRNNAAVKKIPYAKYDRNEKCWRIPLNQRINMIKLQHYTNAKYFKINDTDPEEFENIPELPNLKNEIPLSHPEGFGFRPYQEQGVARGLQLKKLMNGDEQGLGKTLQSIGTIYGAHLNGEKVFPCLVICPASTKINWKREWEMWTDRKAMVLESKSKDTWQRFYELGMADVFIVNYESLKKYFVKYMPPKGQMRKSSDILMDDRVNLLKSVIVDESHRCKDTKTQQAKFVLNICKDKERVILLTGTPVVNKPIDLFPQLAIMNRLHHFGGKKGYLERYCEGGRGAANLKELNFLLNKFCFFRREKKDVAKDLPEKQRQTILCDITTRQRYNRARDEFVEYLKEQGADDAEIAKKLRGEIMVKMAELKKLSAYGKLNEAKEFIKEVTESGEKLIVFVIHHVIVDELLKEFPNAVTVTGRDDVDDKQRSIDSFQKDPNTKLIICNIKAAGVGITLTASSRVAFIEYPWTYADCVQCEDRAHRIGQTNNVMCTYFLGHNTIDQQLYEMIQEKRHTGNTITGASDEMKMEMVSNVMDLFKK</sequence>
<dbReference type="SMART" id="SM00487">
    <property type="entry name" value="DEXDc"/>
    <property type="match status" value="1"/>
</dbReference>
<comment type="caution">
    <text evidence="4">The sequence shown here is derived from an EMBL/GenBank/DDBJ whole genome shotgun (WGS) entry which is preliminary data.</text>
</comment>
<keyword evidence="4" id="KW-0347">Helicase</keyword>
<keyword evidence="4" id="KW-0067">ATP-binding</keyword>
<dbReference type="GO" id="GO:0004386">
    <property type="term" value="F:helicase activity"/>
    <property type="evidence" value="ECO:0007669"/>
    <property type="project" value="UniProtKB-KW"/>
</dbReference>